<organism evidence="3 4">
    <name type="scientific">Sporisorium reilianum f. sp. reilianum</name>
    <dbReference type="NCBI Taxonomy" id="72559"/>
    <lineage>
        <taxon>Eukaryota</taxon>
        <taxon>Fungi</taxon>
        <taxon>Dikarya</taxon>
        <taxon>Basidiomycota</taxon>
        <taxon>Ustilaginomycotina</taxon>
        <taxon>Ustilaginomycetes</taxon>
        <taxon>Ustilaginales</taxon>
        <taxon>Ustilaginaceae</taxon>
        <taxon>Sporisorium</taxon>
    </lineage>
</organism>
<dbReference type="Proteomes" id="UP000239563">
    <property type="component" value="Chromosome XIV"/>
</dbReference>
<feature type="domain" description="CRAL-TRIO" evidence="2">
    <location>
        <begin position="216"/>
        <end position="351"/>
    </location>
</feature>
<feature type="region of interest" description="Disordered" evidence="1">
    <location>
        <begin position="528"/>
        <end position="618"/>
    </location>
</feature>
<feature type="region of interest" description="Disordered" evidence="1">
    <location>
        <begin position="420"/>
        <end position="442"/>
    </location>
</feature>
<dbReference type="PROSITE" id="PS50191">
    <property type="entry name" value="CRAL_TRIO"/>
    <property type="match status" value="1"/>
</dbReference>
<feature type="compositionally biased region" description="Low complexity" evidence="1">
    <location>
        <begin position="573"/>
        <end position="590"/>
    </location>
</feature>
<dbReference type="Pfam" id="PF00650">
    <property type="entry name" value="CRAL_TRIO"/>
    <property type="match status" value="1"/>
</dbReference>
<dbReference type="SMART" id="SM00516">
    <property type="entry name" value="SEC14"/>
    <property type="match status" value="1"/>
</dbReference>
<evidence type="ECO:0000313" key="3">
    <source>
        <dbReference type="EMBL" id="SJX64876.1"/>
    </source>
</evidence>
<dbReference type="CDD" id="cd00170">
    <property type="entry name" value="SEC14"/>
    <property type="match status" value="1"/>
</dbReference>
<feature type="region of interest" description="Disordered" evidence="1">
    <location>
        <begin position="47"/>
        <end position="113"/>
    </location>
</feature>
<dbReference type="InterPro" id="IPR036865">
    <property type="entry name" value="CRAL-TRIO_dom_sf"/>
</dbReference>
<dbReference type="Gene3D" id="3.40.525.10">
    <property type="entry name" value="CRAL-TRIO lipid binding domain"/>
    <property type="match status" value="1"/>
</dbReference>
<dbReference type="Pfam" id="PF03765">
    <property type="entry name" value="CRAL_TRIO_N"/>
    <property type="match status" value="1"/>
</dbReference>
<dbReference type="InterPro" id="IPR001251">
    <property type="entry name" value="CRAL-TRIO_dom"/>
</dbReference>
<dbReference type="EMBL" id="LT795067">
    <property type="protein sequence ID" value="SJX64876.1"/>
    <property type="molecule type" value="Genomic_DNA"/>
</dbReference>
<sequence>MVDSTTVVDYLHSPGYRGNLTPSQTLALFKLWRRFLRLCEITSHSSDSIGAGAEVQPPPAASRSSSDSLRRNLGRKARVAASEPGYASNNSSARTSHDNPASDRLDPNSVPKDDKLKEHLRHLEESKDMQAFLLKHGGAALRREFWAIVKGEHPDAYMLRCLRARKWDVDRALAIIGSTCAFRVQYNISNVMKEAELGLTKTRGGFNIMNNGISYVRGATATGEPVYFIEVGSHYSSNQTADELKRGVILLQESLQLLMPPPVERKVVIFNLNNFGLRNMDWSIVLFMAKTMESFYPETLARVYVHGAPWIFKPIWSILRPLLDPVVRDKVHLTWKVEELQDHVPAEHLPKGSMHGNLDWAFSYPLPQEDENDIQNDTEKAEELGTLYRNACMEFEYATRALARAYGDAALADAKGNGVRPKFGRAQKEASTSAENMADDDDWEPEGVASLRANRDILATKVRVAWLKLKPYVVGTLKYDRLGVLNNEGVIRWQYDTVDGKHEEQVLGEGTSLSVLERNLAELDAIASQGASSTAAKVHASRSRLDDGGAKRARQNGVHTKDATPQMPDQSHAAASAQGAASTAAAVAVAESNPTTSDSTAHDHHPEAEAEGRPSSVALTALSKAESTRDSAFQEAIPIHPSQLAKLGKPRDGDVEVVEIDGAQ</sequence>
<feature type="compositionally biased region" description="Basic and acidic residues" evidence="1">
    <location>
        <begin position="95"/>
        <end position="113"/>
    </location>
</feature>
<evidence type="ECO:0000256" key="1">
    <source>
        <dbReference type="SAM" id="MobiDB-lite"/>
    </source>
</evidence>
<feature type="compositionally biased region" description="Basic and acidic residues" evidence="1">
    <location>
        <begin position="600"/>
        <end position="612"/>
    </location>
</feature>
<dbReference type="PANTHER" id="PTHR46590:SF1">
    <property type="entry name" value="PHOSPHATIDYLINOSITOL TRANSFER PROTEIN CSR1"/>
    <property type="match status" value="1"/>
</dbReference>
<dbReference type="SMART" id="SM01100">
    <property type="entry name" value="CRAL_TRIO_N"/>
    <property type="match status" value="1"/>
</dbReference>
<evidence type="ECO:0000313" key="4">
    <source>
        <dbReference type="Proteomes" id="UP000239563"/>
    </source>
</evidence>
<accession>A0A2N8UIV6</accession>
<name>A0A2N8UIV6_9BASI</name>
<reference evidence="3 4" key="1">
    <citation type="submission" date="2017-02" db="EMBL/GenBank/DDBJ databases">
        <authorList>
            <person name="Peterson S.W."/>
        </authorList>
    </citation>
    <scope>NUCLEOTIDE SEQUENCE [LARGE SCALE GENOMIC DNA]</scope>
    <source>
        <strain evidence="3 4">SRS1_H2-8</strain>
    </source>
</reference>
<protein>
    <submittedName>
        <fullName evidence="3">Related to CSR1-phosphatidylinositol transfer protein</fullName>
    </submittedName>
</protein>
<proteinExistence type="predicted"/>
<dbReference type="SUPFAM" id="SSF46938">
    <property type="entry name" value="CRAL/TRIO N-terminal domain"/>
    <property type="match status" value="1"/>
</dbReference>
<dbReference type="InterPro" id="IPR011074">
    <property type="entry name" value="CRAL/TRIO_N_dom"/>
</dbReference>
<dbReference type="InterPro" id="IPR036273">
    <property type="entry name" value="CRAL/TRIO_N_dom_sf"/>
</dbReference>
<evidence type="ECO:0000259" key="2">
    <source>
        <dbReference type="PROSITE" id="PS50191"/>
    </source>
</evidence>
<dbReference type="SUPFAM" id="SSF52087">
    <property type="entry name" value="CRAL/TRIO domain"/>
    <property type="match status" value="1"/>
</dbReference>
<dbReference type="PANTHER" id="PTHR46590">
    <property type="entry name" value="PHOSPHATIDYLINOSITOL TRANSFER PROTEIN CSR1-RELATED"/>
    <property type="match status" value="1"/>
</dbReference>
<gene>
    <name evidence="3" type="ORF">SRS1_15305</name>
</gene>
<dbReference type="InterPro" id="IPR052432">
    <property type="entry name" value="PITP/CRAL-TRIO"/>
</dbReference>
<dbReference type="AlphaFoldDB" id="A0A2N8UIV6"/>